<reference evidence="2 3" key="1">
    <citation type="submission" date="2017-07" db="EMBL/GenBank/DDBJ databases">
        <title>Paenibacillus herberti R33 genome sequencing and assembly.</title>
        <authorList>
            <person name="Su W."/>
        </authorList>
    </citation>
    <scope>NUCLEOTIDE SEQUENCE [LARGE SCALE GENOMIC DNA]</scope>
    <source>
        <strain evidence="2 3">R33</strain>
    </source>
</reference>
<dbReference type="AlphaFoldDB" id="A0A229P322"/>
<keyword evidence="1" id="KW-0472">Membrane</keyword>
<dbReference type="Proteomes" id="UP000215145">
    <property type="component" value="Unassembled WGS sequence"/>
</dbReference>
<evidence type="ECO:0000313" key="3">
    <source>
        <dbReference type="Proteomes" id="UP000215145"/>
    </source>
</evidence>
<feature type="transmembrane region" description="Helical" evidence="1">
    <location>
        <begin position="6"/>
        <end position="24"/>
    </location>
</feature>
<keyword evidence="3" id="KW-1185">Reference proteome</keyword>
<gene>
    <name evidence="2" type="ORF">CGZ75_07385</name>
</gene>
<organism evidence="2 3">
    <name type="scientific">Paenibacillus herberti</name>
    <dbReference type="NCBI Taxonomy" id="1619309"/>
    <lineage>
        <taxon>Bacteria</taxon>
        <taxon>Bacillati</taxon>
        <taxon>Bacillota</taxon>
        <taxon>Bacilli</taxon>
        <taxon>Bacillales</taxon>
        <taxon>Paenibacillaceae</taxon>
        <taxon>Paenibacillus</taxon>
    </lineage>
</organism>
<comment type="caution">
    <text evidence="2">The sequence shown here is derived from an EMBL/GenBank/DDBJ whole genome shotgun (WGS) entry which is preliminary data.</text>
</comment>
<proteinExistence type="predicted"/>
<protein>
    <submittedName>
        <fullName evidence="2">Uncharacterized protein</fullName>
    </submittedName>
</protein>
<accession>A0A229P322</accession>
<evidence type="ECO:0000313" key="2">
    <source>
        <dbReference type="EMBL" id="OXM16487.1"/>
    </source>
</evidence>
<dbReference type="RefSeq" id="WP_089523572.1">
    <property type="nucleotide sequence ID" value="NZ_NMUQ01000001.1"/>
</dbReference>
<sequence length="151" mass="17174">MSFINGGMILVLFILLVIVTTFIYSSTQRDNQLDEDLTMIQVSKGFNIYNRTTNFTLVSISLTGEFDRPFPPAHIILPYRSYHFEVRTTPHKNYSAYVTYNVVSGDETVGNIRINMRTEDAAPTTPTTIVDFINGPIRYEKGGTYVNIFDL</sequence>
<keyword evidence="1" id="KW-1133">Transmembrane helix</keyword>
<dbReference type="EMBL" id="NMUQ01000001">
    <property type="protein sequence ID" value="OXM16487.1"/>
    <property type="molecule type" value="Genomic_DNA"/>
</dbReference>
<keyword evidence="1" id="KW-0812">Transmembrane</keyword>
<name>A0A229P322_9BACL</name>
<evidence type="ECO:0000256" key="1">
    <source>
        <dbReference type="SAM" id="Phobius"/>
    </source>
</evidence>